<dbReference type="InterPro" id="IPR001279">
    <property type="entry name" value="Metallo-B-lactamas"/>
</dbReference>
<feature type="signal peptide" evidence="1">
    <location>
        <begin position="1"/>
        <end position="27"/>
    </location>
</feature>
<feature type="domain" description="Metallo-beta-lactamase" evidence="2">
    <location>
        <begin position="161"/>
        <end position="346"/>
    </location>
</feature>
<keyword evidence="1" id="KW-0732">Signal</keyword>
<evidence type="ECO:0000259" key="2">
    <source>
        <dbReference type="SMART" id="SM00849"/>
    </source>
</evidence>
<dbReference type="InterPro" id="IPR036866">
    <property type="entry name" value="RibonucZ/Hydroxyglut_hydro"/>
</dbReference>
<dbReference type="EMBL" id="DVKS01000199">
    <property type="protein sequence ID" value="HIT42806.1"/>
    <property type="molecule type" value="Genomic_DNA"/>
</dbReference>
<gene>
    <name evidence="3" type="ORF">IAB60_12060</name>
</gene>
<reference evidence="3" key="2">
    <citation type="journal article" date="2021" name="PeerJ">
        <title>Extensive microbial diversity within the chicken gut microbiome revealed by metagenomics and culture.</title>
        <authorList>
            <person name="Gilroy R."/>
            <person name="Ravi A."/>
            <person name="Getino M."/>
            <person name="Pursley I."/>
            <person name="Horton D.L."/>
            <person name="Alikhan N.F."/>
            <person name="Baker D."/>
            <person name="Gharbi K."/>
            <person name="Hall N."/>
            <person name="Watson M."/>
            <person name="Adriaenssens E.M."/>
            <person name="Foster-Nyarko E."/>
            <person name="Jarju S."/>
            <person name="Secka A."/>
            <person name="Antonio M."/>
            <person name="Oren A."/>
            <person name="Chaudhuri R.R."/>
            <person name="La Ragione R."/>
            <person name="Hildebrand F."/>
            <person name="Pallen M.J."/>
        </authorList>
    </citation>
    <scope>NUCLEOTIDE SEQUENCE</scope>
    <source>
        <strain evidence="3">CHK123-3438</strain>
    </source>
</reference>
<evidence type="ECO:0000256" key="1">
    <source>
        <dbReference type="SAM" id="SignalP"/>
    </source>
</evidence>
<dbReference type="InterPro" id="IPR052159">
    <property type="entry name" value="Competence_DNA_uptake"/>
</dbReference>
<dbReference type="AlphaFoldDB" id="A0A9D1KH54"/>
<dbReference type="Pfam" id="PF00753">
    <property type="entry name" value="Lactamase_B"/>
    <property type="match status" value="1"/>
</dbReference>
<organism evidence="3 4">
    <name type="scientific">Candidatus Caccovicinus merdipullorum</name>
    <dbReference type="NCBI Taxonomy" id="2840724"/>
    <lineage>
        <taxon>Bacteria</taxon>
        <taxon>Bacillati</taxon>
        <taxon>Bacillota</taxon>
        <taxon>Clostridia</taxon>
        <taxon>Eubacteriales</taxon>
        <taxon>Candidatus Caccovicinus</taxon>
    </lineage>
</organism>
<proteinExistence type="predicted"/>
<dbReference type="PANTHER" id="PTHR30619">
    <property type="entry name" value="DNA INTERNALIZATION/COMPETENCE PROTEIN COMEC/REC2"/>
    <property type="match status" value="1"/>
</dbReference>
<accession>A0A9D1KH54</accession>
<feature type="chain" id="PRO_5039512287" evidence="1">
    <location>
        <begin position="28"/>
        <end position="415"/>
    </location>
</feature>
<dbReference type="PANTHER" id="PTHR30619:SF1">
    <property type="entry name" value="RECOMBINATION PROTEIN 2"/>
    <property type="match status" value="1"/>
</dbReference>
<name>A0A9D1KH54_9FIRM</name>
<protein>
    <submittedName>
        <fullName evidence="3">MBL fold metallo-hydrolase</fullName>
    </submittedName>
</protein>
<dbReference type="SUPFAM" id="SSF56281">
    <property type="entry name" value="Metallo-hydrolase/oxidoreductase"/>
    <property type="match status" value="1"/>
</dbReference>
<sequence>MNRWIYRTKKWCALAVFAMLIPHGYEAVRQTVLGWPRKEAQESVISDAYIVKKQSFEAGSLLSSWNSAGSASGASSVLRAQNTSTAVVAGQAPGVQTSPDAGSVSPQTSNSGVRVIYSAGSSQTKVGPGAEYSPVTTVTTPITGYLGGSKLNLLANQTASQMLSVLIETNQGKLIMIDGGVEEDAQHLIEVLAARGGQVDTWLVTHPHSDHIGALNYILNHPECGITVNNIYYSFADISWYQQYEAYRADTVQMLMNTFAALPPEKLHGDIYKGQEIQVDNVKITVMNLPYLFSNNAINNSSVAYMLDINGKKALFLGDMGEEAGRQFLADNSPESLKCDIVQMAHHGQYGVSKEVYQVLQPEICLWSCPQWLWDNDSGSGLDSGNWFTLDTRRWMAELGVPYHVCIKDGDQVIQ</sequence>
<reference evidence="3" key="1">
    <citation type="submission" date="2020-10" db="EMBL/GenBank/DDBJ databases">
        <authorList>
            <person name="Gilroy R."/>
        </authorList>
    </citation>
    <scope>NUCLEOTIDE SEQUENCE</scope>
    <source>
        <strain evidence="3">CHK123-3438</strain>
    </source>
</reference>
<dbReference type="Proteomes" id="UP000886860">
    <property type="component" value="Unassembled WGS sequence"/>
</dbReference>
<comment type="caution">
    <text evidence="3">The sequence shown here is derived from an EMBL/GenBank/DDBJ whole genome shotgun (WGS) entry which is preliminary data.</text>
</comment>
<evidence type="ECO:0000313" key="3">
    <source>
        <dbReference type="EMBL" id="HIT42806.1"/>
    </source>
</evidence>
<evidence type="ECO:0000313" key="4">
    <source>
        <dbReference type="Proteomes" id="UP000886860"/>
    </source>
</evidence>
<dbReference type="Gene3D" id="3.60.15.10">
    <property type="entry name" value="Ribonuclease Z/Hydroxyacylglutathione hydrolase-like"/>
    <property type="match status" value="1"/>
</dbReference>
<dbReference type="SMART" id="SM00849">
    <property type="entry name" value="Lactamase_B"/>
    <property type="match status" value="1"/>
</dbReference>